<organism evidence="2 3">
    <name type="scientific">Arundinibacter roseus</name>
    <dbReference type="NCBI Taxonomy" id="2070510"/>
    <lineage>
        <taxon>Bacteria</taxon>
        <taxon>Pseudomonadati</taxon>
        <taxon>Bacteroidota</taxon>
        <taxon>Cytophagia</taxon>
        <taxon>Cytophagales</taxon>
        <taxon>Spirosomataceae</taxon>
        <taxon>Arundinibacter</taxon>
    </lineage>
</organism>
<evidence type="ECO:0000313" key="2">
    <source>
        <dbReference type="EMBL" id="TDB59513.1"/>
    </source>
</evidence>
<dbReference type="Proteomes" id="UP000295706">
    <property type="component" value="Unassembled WGS sequence"/>
</dbReference>
<name>A0A4R4JXW1_9BACT</name>
<accession>A0A4R4JXW1</accession>
<keyword evidence="3" id="KW-1185">Reference proteome</keyword>
<dbReference type="AlphaFoldDB" id="A0A4R4JXW1"/>
<protein>
    <submittedName>
        <fullName evidence="2">DUF1837 domain-containing protein</fullName>
    </submittedName>
</protein>
<feature type="non-terminal residue" evidence="2">
    <location>
        <position position="1"/>
    </location>
</feature>
<evidence type="ECO:0000313" key="3">
    <source>
        <dbReference type="Proteomes" id="UP000295706"/>
    </source>
</evidence>
<dbReference type="RefSeq" id="WP_132121885.1">
    <property type="nucleotide sequence ID" value="NZ_SMJU01000020.1"/>
</dbReference>
<gene>
    <name evidence="2" type="ORF">EZE20_22155</name>
</gene>
<reference evidence="2 3" key="1">
    <citation type="submission" date="2019-02" db="EMBL/GenBank/DDBJ databases">
        <title>Arundinibacter roseus gen. nov., sp. nov., a new member of the family Cytophagaceae.</title>
        <authorList>
            <person name="Szuroczki S."/>
            <person name="Khayer B."/>
            <person name="Sproer C."/>
            <person name="Toumi M."/>
            <person name="Szabo A."/>
            <person name="Felfoldi T."/>
            <person name="Schumann P."/>
            <person name="Toth E."/>
        </authorList>
    </citation>
    <scope>NUCLEOTIDE SEQUENCE [LARGE SCALE GENOMIC DNA]</scope>
    <source>
        <strain evidence="2 3">DMA-k-7a</strain>
    </source>
</reference>
<evidence type="ECO:0000259" key="1">
    <source>
        <dbReference type="Pfam" id="PF08878"/>
    </source>
</evidence>
<comment type="caution">
    <text evidence="2">The sequence shown here is derived from an EMBL/GenBank/DDBJ whole genome shotgun (WGS) entry which is preliminary data.</text>
</comment>
<dbReference type="EMBL" id="SMJU01000020">
    <property type="protein sequence ID" value="TDB59513.1"/>
    <property type="molecule type" value="Genomic_DNA"/>
</dbReference>
<dbReference type="InterPro" id="IPR014976">
    <property type="entry name" value="AbpA_HamA_C"/>
</dbReference>
<feature type="domain" description="Anti-bacteriophage protein A/HamA C-terminal" evidence="1">
    <location>
        <begin position="37"/>
        <end position="115"/>
    </location>
</feature>
<dbReference type="Pfam" id="PF08878">
    <property type="entry name" value="HamA"/>
    <property type="match status" value="1"/>
</dbReference>
<proteinExistence type="predicted"/>
<sequence length="124" mass="14633">IVSYLTVLEHIILTTTIQPWKHVLDYGIFTYLLENQHCIKSIPILLLHECEITQKQKVISDNYRNEIIAFHKKRAESYFKKQITKIGGLPMYSKVKFHLILFPVPLKKVIIDKFVSIADFYKKN</sequence>